<gene>
    <name evidence="2" type="ORF">PGTUg99_011744</name>
</gene>
<reference evidence="2 3" key="1">
    <citation type="submission" date="2019-05" db="EMBL/GenBank/DDBJ databases">
        <title>Emergence of the Ug99 lineage of the wheat stem rust pathogen through somatic hybridization.</title>
        <authorList>
            <person name="Li F."/>
            <person name="Upadhyaya N.M."/>
            <person name="Sperschneider J."/>
            <person name="Matny O."/>
            <person name="Nguyen-Phuc H."/>
            <person name="Mago R."/>
            <person name="Raley C."/>
            <person name="Miller M.E."/>
            <person name="Silverstein K.A.T."/>
            <person name="Henningsen E."/>
            <person name="Hirsch C.D."/>
            <person name="Visser B."/>
            <person name="Pretorius Z.A."/>
            <person name="Steffenson B.J."/>
            <person name="Schwessinger B."/>
            <person name="Dodds P.N."/>
            <person name="Figueroa M."/>
        </authorList>
    </citation>
    <scope>NUCLEOTIDE SEQUENCE [LARGE SCALE GENOMIC DNA]</scope>
    <source>
        <strain evidence="2 3">Ug99</strain>
    </source>
</reference>
<accession>A0A5B0SA04</accession>
<evidence type="ECO:0000313" key="2">
    <source>
        <dbReference type="EMBL" id="KAA1134642.1"/>
    </source>
</evidence>
<organism evidence="2 3">
    <name type="scientific">Puccinia graminis f. sp. tritici</name>
    <dbReference type="NCBI Taxonomy" id="56615"/>
    <lineage>
        <taxon>Eukaryota</taxon>
        <taxon>Fungi</taxon>
        <taxon>Dikarya</taxon>
        <taxon>Basidiomycota</taxon>
        <taxon>Pucciniomycotina</taxon>
        <taxon>Pucciniomycetes</taxon>
        <taxon>Pucciniales</taxon>
        <taxon>Pucciniaceae</taxon>
        <taxon>Puccinia</taxon>
    </lineage>
</organism>
<sequence length="58" mass="6715">MEQKKIDAEARKQRDVEERQAIAARKKEASDREKDLKEQEKAAARELKTLEMVGPHPV</sequence>
<comment type="caution">
    <text evidence="2">The sequence shown here is derived from an EMBL/GenBank/DDBJ whole genome shotgun (WGS) entry which is preliminary data.</text>
</comment>
<dbReference type="EMBL" id="VDEP01000048">
    <property type="protein sequence ID" value="KAA1134642.1"/>
    <property type="molecule type" value="Genomic_DNA"/>
</dbReference>
<protein>
    <submittedName>
        <fullName evidence="2">Uncharacterized protein</fullName>
    </submittedName>
</protein>
<dbReference type="AlphaFoldDB" id="A0A5B0SA04"/>
<name>A0A5B0SA04_PUCGR</name>
<proteinExistence type="predicted"/>
<dbReference type="Proteomes" id="UP000325313">
    <property type="component" value="Unassembled WGS sequence"/>
</dbReference>
<evidence type="ECO:0000256" key="1">
    <source>
        <dbReference type="SAM" id="MobiDB-lite"/>
    </source>
</evidence>
<feature type="region of interest" description="Disordered" evidence="1">
    <location>
        <begin position="1"/>
        <end position="40"/>
    </location>
</feature>
<evidence type="ECO:0000313" key="3">
    <source>
        <dbReference type="Proteomes" id="UP000325313"/>
    </source>
</evidence>